<dbReference type="Gene3D" id="3.40.390.10">
    <property type="entry name" value="Collagenase (Catalytic Domain)"/>
    <property type="match status" value="1"/>
</dbReference>
<dbReference type="SUPFAM" id="SSF55486">
    <property type="entry name" value="Metalloproteases ('zincins'), catalytic domain"/>
    <property type="match status" value="1"/>
</dbReference>
<dbReference type="Gene3D" id="2.40.128.130">
    <property type="entry name" value="Autotransporter beta-domain"/>
    <property type="match status" value="1"/>
</dbReference>
<gene>
    <name evidence="3" type="ORF">OFBG_00547</name>
</gene>
<keyword evidence="1" id="KW-0732">Signal</keyword>
<dbReference type="SUPFAM" id="SSF103515">
    <property type="entry name" value="Autotransporter"/>
    <property type="match status" value="1"/>
</dbReference>
<sequence length="1114" mass="117957">MASLFLRRFIHTLVFSSLPFAVMVTPACAGTSELVRDASGKPMFELHFFDQGERYGQYESAEYPNVSSWTLDAAQKKAVGKAVSLWADILGPGSVNTAPVTINIGTFDDENADAGSVQNQDATGNAGYTGMAGSLILNRAAENAAQIRVGTFDFSIPEHFSPIPSTGGTDLVAVLYHEVGHALGMLSWAQEEGNQWQVKTPSLWDTHLVDQYGTRLGKNMLIVPGNASGRPGTDFIVGAFNQSGVVFRGEHVSGVLNGALGNSLPIEGFEWDIYGNLSADLSHIELERGLMSHQSYRNYTTFMEAEMATLQDIGYTIDRRNLFGYSVYGDDLTLTNTNGYFARNAAGTAYLPGQANTATLGIGLHLYGKRNDVTQVADLLAGGTAGTGIRVDGSANTVRIDPGVQIAASGEWGTGLLVSYGKEHTVISRGDIEAEGYGGIGARFDFGNNVLGNEAEYRGSWIRQSRGYSLSVTGDDDNGFALNLDGPLVKRFDVSGKLSGSAAAIYIAENAFVQNINIMAGADVSGNIVSLWNPENPDIQYTGNRADLRTALTFGLKADDTGAATVTPDTAFSMALKGGIYGGNSIDMSLAAGRLDVGTLDVHSLQNDGYLSLYGVNADGKSATVMDNFTNSASATLETAFTSSGKTIGITAASASLDGTWRIRPAASFYRDDTPITPESPVAAPTVSGQFSHVTLAAAASPTLQFTLSDDNPSAPAVTAKREADAYSRYAGNAGAASVGRVLPAIANQATGDMKNLFTALDFSAMNGNDIREGLKQLTPGAYDTVARESLDNQHEQNMLSISRLLDTSAENTCANIPPESFSGKTRCNDWTVSVHPFGRVSHLKPHGGKAGYTSSGGGMTIQAEKTASNGLSLAFDASLSDRRITSEGGYSAKTRTLGGYAGANALFKPAHWNGSYLMGIARLGIEDVELERRIAVNGYNRNHTGKWTGFTGSALAGIGKDWNSGNPEKNIAVGPLGWLEYAVVTRGSLTESGEGASKLHVNSDTVTSFSSALGMHAAFTNRTPEGTLQWNALAAWRHQWQNETLHTTAHFAGYGENGFTSATGMTGKDSLIAQIGVKATDTKGRFARLMAGSEWFSSKTASYYASVNVGLSF</sequence>
<keyword evidence="4" id="KW-1185">Reference proteome</keyword>
<feature type="signal peptide" evidence="1">
    <location>
        <begin position="1"/>
        <end position="29"/>
    </location>
</feature>
<dbReference type="Pfam" id="PF03797">
    <property type="entry name" value="Autotransporter"/>
    <property type="match status" value="1"/>
</dbReference>
<evidence type="ECO:0000259" key="2">
    <source>
        <dbReference type="PROSITE" id="PS51208"/>
    </source>
</evidence>
<reference evidence="3 4" key="1">
    <citation type="submission" date="2009-02" db="EMBL/GenBank/DDBJ databases">
        <title>The Genome Sequence of Oxalobacter formigenes OXCC13.</title>
        <authorList>
            <consortium name="The Broad Institute Genome Sequencing Platform"/>
            <person name="Ward D."/>
            <person name="Young S.K."/>
            <person name="Kodira C.D."/>
            <person name="Zeng Q."/>
            <person name="Koehrsen M."/>
            <person name="Alvarado L."/>
            <person name="Berlin A."/>
            <person name="Borenstein D."/>
            <person name="Chen Z."/>
            <person name="Engels R."/>
            <person name="Freedman E."/>
            <person name="Gellesch M."/>
            <person name="Goldberg J."/>
            <person name="Griggs A."/>
            <person name="Gujja S."/>
            <person name="Heiman D."/>
            <person name="Hepburn T."/>
            <person name="Howarth C."/>
            <person name="Jen D."/>
            <person name="Larson L."/>
            <person name="Lewis B."/>
            <person name="Mehta T."/>
            <person name="Park D."/>
            <person name="Pearson M."/>
            <person name="Roberts A."/>
            <person name="Saif S."/>
            <person name="Shea T."/>
            <person name="Shenoy N."/>
            <person name="Sisk P."/>
            <person name="Stolte C."/>
            <person name="Sykes S."/>
            <person name="Walk T."/>
            <person name="White J."/>
            <person name="Yandava C."/>
            <person name="Allison M.J."/>
            <person name="Lander E."/>
            <person name="Nusbaum C."/>
            <person name="Galagan J."/>
            <person name="Birren B."/>
        </authorList>
    </citation>
    <scope>NUCLEOTIDE SEQUENCE [LARGE SCALE GENOMIC DNA]</scope>
    <source>
        <strain evidence="3 4">OXCC13</strain>
    </source>
</reference>
<dbReference type="EMBL" id="GG658170">
    <property type="protein sequence ID" value="EEO29519.1"/>
    <property type="molecule type" value="Genomic_DNA"/>
</dbReference>
<feature type="chain" id="PRO_5030166970" evidence="1">
    <location>
        <begin position="30"/>
        <end position="1114"/>
    </location>
</feature>
<dbReference type="InterPro" id="IPR024079">
    <property type="entry name" value="MetalloPept_cat_dom_sf"/>
</dbReference>
<dbReference type="InterPro" id="IPR005546">
    <property type="entry name" value="Autotransporte_beta"/>
</dbReference>
<feature type="domain" description="Autotransporter" evidence="2">
    <location>
        <begin position="826"/>
        <end position="1114"/>
    </location>
</feature>
<dbReference type="GO" id="GO:0008237">
    <property type="term" value="F:metallopeptidase activity"/>
    <property type="evidence" value="ECO:0007669"/>
    <property type="project" value="InterPro"/>
</dbReference>
<dbReference type="SMART" id="SM00869">
    <property type="entry name" value="Autotransporter"/>
    <property type="match status" value="1"/>
</dbReference>
<evidence type="ECO:0000313" key="3">
    <source>
        <dbReference type="EMBL" id="EEO29519.1"/>
    </source>
</evidence>
<dbReference type="STRING" id="847.BRW83_1695"/>
<evidence type="ECO:0000256" key="1">
    <source>
        <dbReference type="SAM" id="SignalP"/>
    </source>
</evidence>
<dbReference type="HOGENOM" id="CLU_009848_0_0_4"/>
<protein>
    <submittedName>
        <fullName evidence="3">Autotransporter beta-domain protein</fullName>
    </submittedName>
</protein>
<organism evidence="3 4">
    <name type="scientific">Oxalobacter formigenes OXCC13</name>
    <dbReference type="NCBI Taxonomy" id="556269"/>
    <lineage>
        <taxon>Bacteria</taxon>
        <taxon>Pseudomonadati</taxon>
        <taxon>Pseudomonadota</taxon>
        <taxon>Betaproteobacteria</taxon>
        <taxon>Burkholderiales</taxon>
        <taxon>Oxalobacteraceae</taxon>
        <taxon>Oxalobacter</taxon>
    </lineage>
</organism>
<name>C3X8J3_OXAFO</name>
<evidence type="ECO:0000313" key="4">
    <source>
        <dbReference type="Proteomes" id="UP000005089"/>
    </source>
</evidence>
<proteinExistence type="predicted"/>
<dbReference type="InterPro" id="IPR036709">
    <property type="entry name" value="Autotransporte_beta_dom_sf"/>
</dbReference>
<dbReference type="RefSeq" id="WP_005880072.1">
    <property type="nucleotide sequence ID" value="NZ_CP019430.1"/>
</dbReference>
<dbReference type="PROSITE" id="PS51208">
    <property type="entry name" value="AUTOTRANSPORTER"/>
    <property type="match status" value="1"/>
</dbReference>
<dbReference type="OrthoDB" id="1393129at2"/>
<dbReference type="Proteomes" id="UP000005089">
    <property type="component" value="Unassembled WGS sequence"/>
</dbReference>
<accession>C3X8J3</accession>
<dbReference type="eggNOG" id="COG4625">
    <property type="taxonomic scope" value="Bacteria"/>
</dbReference>
<dbReference type="AlphaFoldDB" id="C3X8J3"/>
<dbReference type="GeneID" id="77135541"/>